<organism evidence="1 2">
    <name type="scientific">Microcystis aeruginosa NIES-4325</name>
    <dbReference type="NCBI Taxonomy" id="2569534"/>
    <lineage>
        <taxon>Bacteria</taxon>
        <taxon>Bacillati</taxon>
        <taxon>Cyanobacteriota</taxon>
        <taxon>Cyanophyceae</taxon>
        <taxon>Oscillatoriophycideae</taxon>
        <taxon>Chroococcales</taxon>
        <taxon>Microcystaceae</taxon>
        <taxon>Microcystis</taxon>
    </lineage>
</organism>
<sequence length="158" mass="18411">MATRWKRPYRSKQADAPWYLLTNLDSLEKTLKLYESRFGIEAMFKDCKTGGYNIEKTKVSEPRFLALVLLIAIAYSLNTIRGQQLNTLHHRVYICRLKESNRSAERHSDFWIGTYGNFWVESMDTFSELAFSLICLKPQKNPYFSKGLKAMSLIKQAL</sequence>
<dbReference type="EMBL" id="BJKP01000018">
    <property type="protein sequence ID" value="GEA27641.1"/>
    <property type="molecule type" value="Genomic_DNA"/>
</dbReference>
<reference evidence="1 2" key="1">
    <citation type="journal article" date="2019" name="FEMS Microbiol. Lett.">
        <title>A novel salt-tolerant genotype illuminates the sucrose gene evolution in freshwater bloom-forming cyanobacterium Microcystis aeruginosa.</title>
        <authorList>
            <person name="Tanabe Y."/>
            <person name="Yamaguchi H."/>
            <person name="Sano T."/>
            <person name="Kawachi M."/>
        </authorList>
    </citation>
    <scope>NUCLEOTIDE SEQUENCE [LARGE SCALE GENOMIC DNA]</scope>
    <source>
        <strain evidence="1 2">NIES-4325</strain>
    </source>
</reference>
<dbReference type="SUPFAM" id="SSF53098">
    <property type="entry name" value="Ribonuclease H-like"/>
    <property type="match status" value="1"/>
</dbReference>
<evidence type="ECO:0000313" key="2">
    <source>
        <dbReference type="Proteomes" id="UP000376575"/>
    </source>
</evidence>
<protein>
    <recommendedName>
        <fullName evidence="3">Transposase IS4-like domain-containing protein</fullName>
    </recommendedName>
</protein>
<dbReference type="Gene3D" id="3.90.350.10">
    <property type="entry name" value="Transposase Inhibitor Protein From Tn5, Chain A, domain 1"/>
    <property type="match status" value="1"/>
</dbReference>
<evidence type="ECO:0000313" key="1">
    <source>
        <dbReference type="EMBL" id="GEA27641.1"/>
    </source>
</evidence>
<gene>
    <name evidence="1" type="ORF">MiAbW_02208</name>
</gene>
<dbReference type="InterPro" id="IPR012337">
    <property type="entry name" value="RNaseH-like_sf"/>
</dbReference>
<proteinExistence type="predicted"/>
<evidence type="ECO:0008006" key="3">
    <source>
        <dbReference type="Google" id="ProtNLM"/>
    </source>
</evidence>
<dbReference type="InterPro" id="IPR047768">
    <property type="entry name" value="Tn5p-like"/>
</dbReference>
<name>A0A5J4F955_MICAE</name>
<dbReference type="PANTHER" id="PTHR37319:SF1">
    <property type="entry name" value="TRANSPOSASE TN5 DIMERISATION DOMAIN-CONTAINING PROTEIN"/>
    <property type="match status" value="1"/>
</dbReference>
<accession>A0A5J4F955</accession>
<dbReference type="PANTHER" id="PTHR37319">
    <property type="entry name" value="TRANSPOSASE"/>
    <property type="match status" value="1"/>
</dbReference>
<dbReference type="Proteomes" id="UP000376575">
    <property type="component" value="Unassembled WGS sequence"/>
</dbReference>
<dbReference type="AlphaFoldDB" id="A0A5J4F955"/>
<comment type="caution">
    <text evidence="1">The sequence shown here is derived from an EMBL/GenBank/DDBJ whole genome shotgun (WGS) entry which is preliminary data.</text>
</comment>